<evidence type="ECO:0000313" key="6">
    <source>
        <dbReference type="Proteomes" id="UP001627154"/>
    </source>
</evidence>
<dbReference type="AlphaFoldDB" id="A0ABD2W360"/>
<dbReference type="EMBL" id="JBJJXI010000137">
    <property type="protein sequence ID" value="KAL3387392.1"/>
    <property type="molecule type" value="Genomic_DNA"/>
</dbReference>
<keyword evidence="2" id="KW-0689">Ribosomal protein</keyword>
<evidence type="ECO:0000256" key="3">
    <source>
        <dbReference type="ARBA" id="ARBA00023274"/>
    </source>
</evidence>
<dbReference type="Pfam" id="PF00177">
    <property type="entry name" value="Ribosomal_S7"/>
    <property type="match status" value="2"/>
</dbReference>
<proteinExistence type="inferred from homology"/>
<sequence length="256" mass="29870">MTSLQKLTTLARLLSLRQQSRTELVNATRNYSVFNPTYVKPVFRPEEQEALDQEEELKALSLLPIKPAFTDDTSSEFYDKQVNKFINFLMREGKKETARKALENTFENIKRIQLEKYNKATDPAEKEKIELDPRAILRQAIENSTPVLELLKMKKGGQTYQVINDTFHIQFEKLADDALFCCIKVPVPLTEKRAQFLGMNWLIQAGKDKQMKVHLSEKLAHELIDAANNEGRVIKKKQELYRQCEANRSYAHFRWF</sequence>
<dbReference type="CDD" id="cd14870">
    <property type="entry name" value="uS7_Mitochondria_Mammalian"/>
    <property type="match status" value="1"/>
</dbReference>
<protein>
    <recommendedName>
        <fullName evidence="4">Small ribosomal subunit protein uS7 domain-containing protein</fullName>
    </recommendedName>
</protein>
<comment type="similarity">
    <text evidence="1">Belongs to the universal ribosomal protein uS7 family.</text>
</comment>
<dbReference type="InterPro" id="IPR023798">
    <property type="entry name" value="Ribosomal_uS7_dom"/>
</dbReference>
<dbReference type="Proteomes" id="UP001627154">
    <property type="component" value="Unassembled WGS sequence"/>
</dbReference>
<dbReference type="InterPro" id="IPR000235">
    <property type="entry name" value="Ribosomal_uS7"/>
</dbReference>
<comment type="caution">
    <text evidence="5">The sequence shown here is derived from an EMBL/GenBank/DDBJ whole genome shotgun (WGS) entry which is preliminary data.</text>
</comment>
<feature type="domain" description="Small ribosomal subunit protein uS7" evidence="4">
    <location>
        <begin position="72"/>
        <end position="165"/>
    </location>
</feature>
<dbReference type="PANTHER" id="PTHR11205">
    <property type="entry name" value="RIBOSOMAL PROTEIN S7"/>
    <property type="match status" value="1"/>
</dbReference>
<evidence type="ECO:0000256" key="2">
    <source>
        <dbReference type="ARBA" id="ARBA00022980"/>
    </source>
</evidence>
<organism evidence="5 6">
    <name type="scientific">Trichogramma kaykai</name>
    <dbReference type="NCBI Taxonomy" id="54128"/>
    <lineage>
        <taxon>Eukaryota</taxon>
        <taxon>Metazoa</taxon>
        <taxon>Ecdysozoa</taxon>
        <taxon>Arthropoda</taxon>
        <taxon>Hexapoda</taxon>
        <taxon>Insecta</taxon>
        <taxon>Pterygota</taxon>
        <taxon>Neoptera</taxon>
        <taxon>Endopterygota</taxon>
        <taxon>Hymenoptera</taxon>
        <taxon>Apocrita</taxon>
        <taxon>Proctotrupomorpha</taxon>
        <taxon>Chalcidoidea</taxon>
        <taxon>Trichogrammatidae</taxon>
        <taxon>Trichogramma</taxon>
    </lineage>
</organism>
<name>A0ABD2W360_9HYME</name>
<evidence type="ECO:0000313" key="5">
    <source>
        <dbReference type="EMBL" id="KAL3387392.1"/>
    </source>
</evidence>
<feature type="domain" description="Small ribosomal subunit protein uS7" evidence="4">
    <location>
        <begin position="184"/>
        <end position="248"/>
    </location>
</feature>
<dbReference type="Gene3D" id="1.10.455.10">
    <property type="entry name" value="Ribosomal protein S7 domain"/>
    <property type="match status" value="2"/>
</dbReference>
<dbReference type="SUPFAM" id="SSF47973">
    <property type="entry name" value="Ribosomal protein S7"/>
    <property type="match status" value="1"/>
</dbReference>
<keyword evidence="3" id="KW-0687">Ribonucleoprotein</keyword>
<evidence type="ECO:0000256" key="1">
    <source>
        <dbReference type="ARBA" id="ARBA00007151"/>
    </source>
</evidence>
<gene>
    <name evidence="5" type="ORF">TKK_017329</name>
</gene>
<evidence type="ECO:0000259" key="4">
    <source>
        <dbReference type="Pfam" id="PF00177"/>
    </source>
</evidence>
<dbReference type="GO" id="GO:1990904">
    <property type="term" value="C:ribonucleoprotein complex"/>
    <property type="evidence" value="ECO:0007669"/>
    <property type="project" value="UniProtKB-KW"/>
</dbReference>
<accession>A0ABD2W360</accession>
<dbReference type="InterPro" id="IPR036823">
    <property type="entry name" value="Ribosomal_uS7_dom_sf"/>
</dbReference>
<keyword evidence="6" id="KW-1185">Reference proteome</keyword>
<dbReference type="GO" id="GO:0005840">
    <property type="term" value="C:ribosome"/>
    <property type="evidence" value="ECO:0007669"/>
    <property type="project" value="UniProtKB-KW"/>
</dbReference>
<reference evidence="5 6" key="1">
    <citation type="journal article" date="2024" name="bioRxiv">
        <title>A reference genome for Trichogramma kaykai: A tiny desert-dwelling parasitoid wasp with competing sex-ratio distorters.</title>
        <authorList>
            <person name="Culotta J."/>
            <person name="Lindsey A.R."/>
        </authorList>
    </citation>
    <scope>NUCLEOTIDE SEQUENCE [LARGE SCALE GENOMIC DNA]</scope>
    <source>
        <strain evidence="5 6">KSX58</strain>
    </source>
</reference>